<dbReference type="InterPro" id="IPR046848">
    <property type="entry name" value="E_motif"/>
</dbReference>
<dbReference type="Gene3D" id="1.25.40.10">
    <property type="entry name" value="Tetratricopeptide repeat domain"/>
    <property type="match status" value="3"/>
</dbReference>
<keyword evidence="1" id="KW-0677">Repeat</keyword>
<dbReference type="InterPro" id="IPR011990">
    <property type="entry name" value="TPR-like_helical_dom_sf"/>
</dbReference>
<dbReference type="FunFam" id="1.25.40.10:FF:000184">
    <property type="entry name" value="Pentatricopeptide repeat-containing protein, chloroplastic"/>
    <property type="match status" value="1"/>
</dbReference>
<evidence type="ECO:0000256" key="2">
    <source>
        <dbReference type="PROSITE-ProRule" id="PRU00708"/>
    </source>
</evidence>
<dbReference type="PANTHER" id="PTHR47926">
    <property type="entry name" value="PENTATRICOPEPTIDE REPEAT-CONTAINING PROTEIN"/>
    <property type="match status" value="1"/>
</dbReference>
<dbReference type="PROSITE" id="PS51375">
    <property type="entry name" value="PPR"/>
    <property type="match status" value="3"/>
</dbReference>
<name>A0AAW1W8D6_RUBAR</name>
<comment type="caution">
    <text evidence="3">The sequence shown here is derived from an EMBL/GenBank/DDBJ whole genome shotgun (WGS) entry which is preliminary data.</text>
</comment>
<dbReference type="Proteomes" id="UP001457282">
    <property type="component" value="Unassembled WGS sequence"/>
</dbReference>
<dbReference type="PANTHER" id="PTHR47926:SF344">
    <property type="entry name" value="OS07G0636900 PROTEIN"/>
    <property type="match status" value="1"/>
</dbReference>
<dbReference type="NCBIfam" id="TIGR00756">
    <property type="entry name" value="PPR"/>
    <property type="match status" value="4"/>
</dbReference>
<evidence type="ECO:0008006" key="5">
    <source>
        <dbReference type="Google" id="ProtNLM"/>
    </source>
</evidence>
<accession>A0AAW1W8D6</accession>
<dbReference type="EMBL" id="JBEDUW010000006">
    <property type="protein sequence ID" value="KAK9920253.1"/>
    <property type="molecule type" value="Genomic_DNA"/>
</dbReference>
<protein>
    <recommendedName>
        <fullName evidence="5">Pentatricopeptide repeat-containing protein</fullName>
    </recommendedName>
</protein>
<gene>
    <name evidence="3" type="ORF">M0R45_028811</name>
</gene>
<feature type="repeat" description="PPR" evidence="2">
    <location>
        <begin position="157"/>
        <end position="191"/>
    </location>
</feature>
<dbReference type="Pfam" id="PF20431">
    <property type="entry name" value="E_motif"/>
    <property type="match status" value="1"/>
</dbReference>
<dbReference type="GO" id="GO:0009451">
    <property type="term" value="P:RNA modification"/>
    <property type="evidence" value="ECO:0007669"/>
    <property type="project" value="InterPro"/>
</dbReference>
<feature type="repeat" description="PPR" evidence="2">
    <location>
        <begin position="250"/>
        <end position="284"/>
    </location>
</feature>
<keyword evidence="4" id="KW-1185">Reference proteome</keyword>
<evidence type="ECO:0000313" key="3">
    <source>
        <dbReference type="EMBL" id="KAK9920253.1"/>
    </source>
</evidence>
<dbReference type="InterPro" id="IPR046960">
    <property type="entry name" value="PPR_At4g14850-like_plant"/>
</dbReference>
<organism evidence="3 4">
    <name type="scientific">Rubus argutus</name>
    <name type="common">Southern blackberry</name>
    <dbReference type="NCBI Taxonomy" id="59490"/>
    <lineage>
        <taxon>Eukaryota</taxon>
        <taxon>Viridiplantae</taxon>
        <taxon>Streptophyta</taxon>
        <taxon>Embryophyta</taxon>
        <taxon>Tracheophyta</taxon>
        <taxon>Spermatophyta</taxon>
        <taxon>Magnoliopsida</taxon>
        <taxon>eudicotyledons</taxon>
        <taxon>Gunneridae</taxon>
        <taxon>Pentapetalae</taxon>
        <taxon>rosids</taxon>
        <taxon>fabids</taxon>
        <taxon>Rosales</taxon>
        <taxon>Rosaceae</taxon>
        <taxon>Rosoideae</taxon>
        <taxon>Rosoideae incertae sedis</taxon>
        <taxon>Rubus</taxon>
    </lineage>
</organism>
<dbReference type="GO" id="GO:0003723">
    <property type="term" value="F:RNA binding"/>
    <property type="evidence" value="ECO:0007669"/>
    <property type="project" value="InterPro"/>
</dbReference>
<proteinExistence type="predicted"/>
<sequence length="543" mass="61196">MNRTIPHILSELRQLPQLSSMKQVEAAQGFLTKTGLFFTQTPTVAKLIAFTSLSPLGCLAHAQSLFEETAMDNPYICSTMIRAYTNSDFPIKGIHIYNHMIVTQVGSDHFTYNFALKACARVMKGMKKDDVQCLGLGIDRKGGEIHCRVLKLGFDRDLYVQNSLLFVYSQTGSVGLARHVFDEMSERSVSSWNIMISAYDQITDFESADCLFQLMPQKNVVSWNTFLARHVRLGNIEAARRVFQEMLERDSVSWNSMIAGYVQVKDYGGALELFRKMQIAEVEATEVTLISVLGACAETGELEIGRKIHESLNVKQHKIGGYLGTALVDMYSKCGKLSSAWEVFSEMKMKPVGCWNAMIMGFAVHGYCDDALELFSKMEMQLGEVKPNRITFVGVLIACSHKGLVEEGRRYFNYMIQKYKIVPDTKHYGCMVDLLSRWGLLDEAYQMIKAVPSLTSSLLWRTLLGACRVHGNTELAERCFEQLAKLEPLKDADYVLLSNSYAEAEKWHDVERLRNEMVCKGVPKSLGFSHVEMKGEGVLCHQS</sequence>
<evidence type="ECO:0000256" key="1">
    <source>
        <dbReference type="ARBA" id="ARBA00022737"/>
    </source>
</evidence>
<dbReference type="Pfam" id="PF01535">
    <property type="entry name" value="PPR"/>
    <property type="match status" value="7"/>
</dbReference>
<dbReference type="FunFam" id="1.25.40.10:FF:001746">
    <property type="entry name" value="Pentatricopeptide repeat-containing protein mitochondrial"/>
    <property type="match status" value="1"/>
</dbReference>
<reference evidence="3 4" key="1">
    <citation type="journal article" date="2023" name="G3 (Bethesda)">
        <title>A chromosome-length genome assembly and annotation of blackberry (Rubus argutus, cv. 'Hillquist').</title>
        <authorList>
            <person name="Bruna T."/>
            <person name="Aryal R."/>
            <person name="Dudchenko O."/>
            <person name="Sargent D.J."/>
            <person name="Mead D."/>
            <person name="Buti M."/>
            <person name="Cavallini A."/>
            <person name="Hytonen T."/>
            <person name="Andres J."/>
            <person name="Pham M."/>
            <person name="Weisz D."/>
            <person name="Mascagni F."/>
            <person name="Usai G."/>
            <person name="Natali L."/>
            <person name="Bassil N."/>
            <person name="Fernandez G.E."/>
            <person name="Lomsadze A."/>
            <person name="Armour M."/>
            <person name="Olukolu B."/>
            <person name="Poorten T."/>
            <person name="Britton C."/>
            <person name="Davik J."/>
            <person name="Ashrafi H."/>
            <person name="Aiden E.L."/>
            <person name="Borodovsky M."/>
            <person name="Worthington M."/>
        </authorList>
    </citation>
    <scope>NUCLEOTIDE SEQUENCE [LARGE SCALE GENOMIC DNA]</scope>
    <source>
        <strain evidence="3">PI 553951</strain>
    </source>
</reference>
<dbReference type="AlphaFoldDB" id="A0AAW1W8D6"/>
<feature type="repeat" description="PPR" evidence="2">
    <location>
        <begin position="219"/>
        <end position="249"/>
    </location>
</feature>
<evidence type="ECO:0000313" key="4">
    <source>
        <dbReference type="Proteomes" id="UP001457282"/>
    </source>
</evidence>
<dbReference type="InterPro" id="IPR002885">
    <property type="entry name" value="PPR_rpt"/>
</dbReference>
<dbReference type="Pfam" id="PF13041">
    <property type="entry name" value="PPR_2"/>
    <property type="match status" value="1"/>
</dbReference>